<accession>A0A6C0P3I5</accession>
<evidence type="ECO:0000313" key="1">
    <source>
        <dbReference type="EMBL" id="QHW33058.1"/>
    </source>
</evidence>
<proteinExistence type="predicted"/>
<keyword evidence="2" id="KW-1185">Reference proteome</keyword>
<sequence>MLPDNMLALEPLIIKPDYFDFDTCTVTPEEEGGKMAGIYWSVKDQSDHLIVLHGCRGDHYYFPRVRKDLVEFFS</sequence>
<dbReference type="AlphaFoldDB" id="A0A6C0P3I5"/>
<evidence type="ECO:0008006" key="3">
    <source>
        <dbReference type="Google" id="ProtNLM"/>
    </source>
</evidence>
<dbReference type="EMBL" id="CP048286">
    <property type="protein sequence ID" value="QHW33058.1"/>
    <property type="molecule type" value="Genomic_DNA"/>
</dbReference>
<protein>
    <recommendedName>
        <fullName evidence="3">Alpha/beta hydrolase</fullName>
    </recommendedName>
</protein>
<evidence type="ECO:0000313" key="2">
    <source>
        <dbReference type="Proteomes" id="UP000479114"/>
    </source>
</evidence>
<gene>
    <name evidence="1" type="ORF">GZH47_21140</name>
</gene>
<reference evidence="1 2" key="1">
    <citation type="submission" date="2020-02" db="EMBL/GenBank/DDBJ databases">
        <title>Paenibacillus sp. nov., isolated from rhizosphere soil of tomato.</title>
        <authorList>
            <person name="Weon H.-Y."/>
            <person name="Lee S.A."/>
        </authorList>
    </citation>
    <scope>NUCLEOTIDE SEQUENCE [LARGE SCALE GENOMIC DNA]</scope>
    <source>
        <strain evidence="1 2">14171R-81</strain>
    </source>
</reference>
<name>A0A6C0P3I5_9BACL</name>
<organism evidence="1 2">
    <name type="scientific">Paenibacillus rhizovicinus</name>
    <dbReference type="NCBI Taxonomy" id="2704463"/>
    <lineage>
        <taxon>Bacteria</taxon>
        <taxon>Bacillati</taxon>
        <taxon>Bacillota</taxon>
        <taxon>Bacilli</taxon>
        <taxon>Bacillales</taxon>
        <taxon>Paenibacillaceae</taxon>
        <taxon>Paenibacillus</taxon>
    </lineage>
</organism>
<dbReference type="KEGG" id="prz:GZH47_21140"/>
<dbReference type="Proteomes" id="UP000479114">
    <property type="component" value="Chromosome"/>
</dbReference>
<dbReference type="RefSeq" id="WP_162642995.1">
    <property type="nucleotide sequence ID" value="NZ_CP048286.1"/>
</dbReference>